<evidence type="ECO:0000313" key="5">
    <source>
        <dbReference type="EMBL" id="GAA1227359.1"/>
    </source>
</evidence>
<accession>A0ABN1W1I0</accession>
<dbReference type="InterPro" id="IPR020904">
    <property type="entry name" value="Sc_DH/Rdtase_CS"/>
</dbReference>
<feature type="domain" description="Ketoreductase" evidence="4">
    <location>
        <begin position="3"/>
        <end position="177"/>
    </location>
</feature>
<sequence length="272" mass="28691">MTKVWLITGASRGLGRAIAQRAARAGETVVATARDPRTIADLPHPLRLDVTDQASVHDAVATAIDLHGHIDVLVNNAGHGLVGAVEELADDELRAVWETNVLGVHRVTRAVLPHMRTRGRGHIVQMSSVGGVVGNPGHAAYASSKFALEGLSEALAGEVAPFGIGVTIVEPGPFRTEFAGSSMRYAAPIDAYEATPAGTLRARFADQDGRQPNDPARAADILLDAVDSAEPPLRLPLGPEAVERIGQKLARQREQLDVWAPAARDTAFEAAG</sequence>
<dbReference type="PRINTS" id="PR00080">
    <property type="entry name" value="SDRFAMILY"/>
</dbReference>
<gene>
    <name evidence="5" type="ORF">GCM10009676_06930</name>
</gene>
<evidence type="ECO:0000256" key="3">
    <source>
        <dbReference type="RuleBase" id="RU000363"/>
    </source>
</evidence>
<dbReference type="Proteomes" id="UP001500653">
    <property type="component" value="Unassembled WGS sequence"/>
</dbReference>
<keyword evidence="2" id="KW-0560">Oxidoreductase</keyword>
<dbReference type="PROSITE" id="PS00061">
    <property type="entry name" value="ADH_SHORT"/>
    <property type="match status" value="1"/>
</dbReference>
<dbReference type="RefSeq" id="WP_253864771.1">
    <property type="nucleotide sequence ID" value="NZ_BAAALN010000002.1"/>
</dbReference>
<dbReference type="InterPro" id="IPR036291">
    <property type="entry name" value="NAD(P)-bd_dom_sf"/>
</dbReference>
<evidence type="ECO:0000313" key="6">
    <source>
        <dbReference type="Proteomes" id="UP001500653"/>
    </source>
</evidence>
<evidence type="ECO:0000259" key="4">
    <source>
        <dbReference type="SMART" id="SM00822"/>
    </source>
</evidence>
<dbReference type="EMBL" id="BAAALN010000002">
    <property type="protein sequence ID" value="GAA1227359.1"/>
    <property type="molecule type" value="Genomic_DNA"/>
</dbReference>
<evidence type="ECO:0000256" key="1">
    <source>
        <dbReference type="ARBA" id="ARBA00006484"/>
    </source>
</evidence>
<dbReference type="NCBIfam" id="NF004824">
    <property type="entry name" value="PRK06180.1"/>
    <property type="match status" value="1"/>
</dbReference>
<dbReference type="Pfam" id="PF00106">
    <property type="entry name" value="adh_short"/>
    <property type="match status" value="1"/>
</dbReference>
<dbReference type="InterPro" id="IPR057326">
    <property type="entry name" value="KR_dom"/>
</dbReference>
<dbReference type="Gene3D" id="3.40.50.720">
    <property type="entry name" value="NAD(P)-binding Rossmann-like Domain"/>
    <property type="match status" value="1"/>
</dbReference>
<protein>
    <submittedName>
        <fullName evidence="5">Oxidoreductase</fullName>
    </submittedName>
</protein>
<dbReference type="SMART" id="SM00822">
    <property type="entry name" value="PKS_KR"/>
    <property type="match status" value="1"/>
</dbReference>
<comment type="similarity">
    <text evidence="1 3">Belongs to the short-chain dehydrogenases/reductases (SDR) family.</text>
</comment>
<name>A0ABN1W1I0_9PSEU</name>
<comment type="caution">
    <text evidence="5">The sequence shown here is derived from an EMBL/GenBank/DDBJ whole genome shotgun (WGS) entry which is preliminary data.</text>
</comment>
<dbReference type="PRINTS" id="PR00081">
    <property type="entry name" value="GDHRDH"/>
</dbReference>
<dbReference type="CDD" id="cd05374">
    <property type="entry name" value="17beta-HSD-like_SDR_c"/>
    <property type="match status" value="1"/>
</dbReference>
<organism evidence="5 6">
    <name type="scientific">Prauserella halophila</name>
    <dbReference type="NCBI Taxonomy" id="185641"/>
    <lineage>
        <taxon>Bacteria</taxon>
        <taxon>Bacillati</taxon>
        <taxon>Actinomycetota</taxon>
        <taxon>Actinomycetes</taxon>
        <taxon>Pseudonocardiales</taxon>
        <taxon>Pseudonocardiaceae</taxon>
        <taxon>Prauserella</taxon>
    </lineage>
</organism>
<dbReference type="InterPro" id="IPR002347">
    <property type="entry name" value="SDR_fam"/>
</dbReference>
<proteinExistence type="inferred from homology"/>
<dbReference type="PANTHER" id="PTHR43976">
    <property type="entry name" value="SHORT CHAIN DEHYDROGENASE"/>
    <property type="match status" value="1"/>
</dbReference>
<dbReference type="SUPFAM" id="SSF51735">
    <property type="entry name" value="NAD(P)-binding Rossmann-fold domains"/>
    <property type="match status" value="1"/>
</dbReference>
<reference evidence="5 6" key="1">
    <citation type="journal article" date="2019" name="Int. J. Syst. Evol. Microbiol.">
        <title>The Global Catalogue of Microorganisms (GCM) 10K type strain sequencing project: providing services to taxonomists for standard genome sequencing and annotation.</title>
        <authorList>
            <consortium name="The Broad Institute Genomics Platform"/>
            <consortium name="The Broad Institute Genome Sequencing Center for Infectious Disease"/>
            <person name="Wu L."/>
            <person name="Ma J."/>
        </authorList>
    </citation>
    <scope>NUCLEOTIDE SEQUENCE [LARGE SCALE GENOMIC DNA]</scope>
    <source>
        <strain evidence="5 6">JCM 13023</strain>
    </source>
</reference>
<dbReference type="PANTHER" id="PTHR43976:SF16">
    <property type="entry name" value="SHORT-CHAIN DEHYDROGENASE_REDUCTASE FAMILY PROTEIN"/>
    <property type="match status" value="1"/>
</dbReference>
<dbReference type="InterPro" id="IPR051911">
    <property type="entry name" value="SDR_oxidoreductase"/>
</dbReference>
<keyword evidence="6" id="KW-1185">Reference proteome</keyword>
<evidence type="ECO:0000256" key="2">
    <source>
        <dbReference type="ARBA" id="ARBA00023002"/>
    </source>
</evidence>